<dbReference type="FunFam" id="2.60.40.10:FF:000017">
    <property type="entry name" value="Down syndrome cell adhesion molecule b"/>
    <property type="match status" value="1"/>
</dbReference>
<dbReference type="PROSITE" id="PS50835">
    <property type="entry name" value="IG_LIKE"/>
    <property type="match status" value="6"/>
</dbReference>
<accession>A0A194QRS0</accession>
<evidence type="ECO:0000256" key="3">
    <source>
        <dbReference type="ARBA" id="ARBA00022729"/>
    </source>
</evidence>
<dbReference type="InterPro" id="IPR013783">
    <property type="entry name" value="Ig-like_fold"/>
</dbReference>
<dbReference type="SMART" id="SM00409">
    <property type="entry name" value="IG"/>
    <property type="match status" value="5"/>
</dbReference>
<dbReference type="SMART" id="SM00408">
    <property type="entry name" value="IGc2"/>
    <property type="match status" value="6"/>
</dbReference>
<dbReference type="InterPro" id="IPR003599">
    <property type="entry name" value="Ig_sub"/>
</dbReference>
<evidence type="ECO:0000256" key="9">
    <source>
        <dbReference type="ARBA" id="ARBA00023319"/>
    </source>
</evidence>
<dbReference type="STRING" id="76193.A0A194QRS0"/>
<dbReference type="PANTHER" id="PTHR10075:SF100">
    <property type="entry name" value="FASCICLIN-2"/>
    <property type="match status" value="1"/>
</dbReference>
<feature type="domain" description="Ig-like" evidence="10">
    <location>
        <begin position="31"/>
        <end position="121"/>
    </location>
</feature>
<keyword evidence="9" id="KW-0393">Immunoglobulin domain</keyword>
<proteinExistence type="predicted"/>
<dbReference type="Proteomes" id="UP000053240">
    <property type="component" value="Unassembled WGS sequence"/>
</dbReference>
<keyword evidence="5" id="KW-0130">Cell adhesion</keyword>
<dbReference type="InterPro" id="IPR036179">
    <property type="entry name" value="Ig-like_dom_sf"/>
</dbReference>
<name>A0A194QRS0_PAPMA</name>
<evidence type="ECO:0000256" key="8">
    <source>
        <dbReference type="ARBA" id="ARBA00023157"/>
    </source>
</evidence>
<evidence type="ECO:0000256" key="2">
    <source>
        <dbReference type="ARBA" id="ARBA00022692"/>
    </source>
</evidence>
<evidence type="ECO:0000313" key="11">
    <source>
        <dbReference type="EMBL" id="KPJ08213.1"/>
    </source>
</evidence>
<evidence type="ECO:0000256" key="1">
    <source>
        <dbReference type="ARBA" id="ARBA00004167"/>
    </source>
</evidence>
<evidence type="ECO:0000259" key="10">
    <source>
        <dbReference type="PROSITE" id="PS50835"/>
    </source>
</evidence>
<dbReference type="AlphaFoldDB" id="A0A194QRS0"/>
<sequence>MVKKTHLFRQGYKIPWTLAIIAAALASAKRPHFTVEPPARVLWPATRGAHALCRATGHPTPDVNWVTADGQILTTIPGLRHVLNDGRLVVGARRSVVDAGGGGSSAILRCKASNKAGTTLSRPMLLQPVEDNVLSHSVRQLTPAKVGGSVVLRCEISPQIGLVDIRWIQDGLTLSTSYIGGDSRWISGAGGFLLGVDLTQADIQAEYSCIALDTPSPIVKLTTDDSSWLENNEINSVEARTGDTVILPCIMRHVNGHTITWQRQEASGVWIAHTPGEGIVKGGALILPNIRPHHALRYACSTGTESSTRLLVRLIVTEPLTVTVTPNPMMLGTGGSGVFNCSVQGGRGGGVTLSWQHEGRPLHAPQSRLSLGPVRSHHAGLYQCTAYDHIDSAVSGAELVIADRPPRLISTFSEAVTRIGQSVVLRCAANGIPPPRILWTLDNRPLPSAPDKYSVNTRAESLPNGEEGAIVSTLSVTIRTADEGGRYGCNATNSGGSHAHHARLNIFGPPNIRYLPPIHVKTNTDVVLNCPYSGYPIKEVIWRREDGSAIDSSLESTEDIGILRLPSVRSTDAGSYTCEVRAESGELARRTVRLEVHKPPKIMPFHFPEELEVGGSTQATCSLVSGDKPILFSWHKDNLPIPSVLKVKEVL</sequence>
<keyword evidence="3" id="KW-0732">Signal</keyword>
<feature type="domain" description="Ig-like" evidence="10">
    <location>
        <begin position="406"/>
        <end position="505"/>
    </location>
</feature>
<reference evidence="11 12" key="1">
    <citation type="journal article" date="2015" name="Nat. Commun.">
        <title>Outbred genome sequencing and CRISPR/Cas9 gene editing in butterflies.</title>
        <authorList>
            <person name="Li X."/>
            <person name="Fan D."/>
            <person name="Zhang W."/>
            <person name="Liu G."/>
            <person name="Zhang L."/>
            <person name="Zhao L."/>
            <person name="Fang X."/>
            <person name="Chen L."/>
            <person name="Dong Y."/>
            <person name="Chen Y."/>
            <person name="Ding Y."/>
            <person name="Zhao R."/>
            <person name="Feng M."/>
            <person name="Zhu Y."/>
            <person name="Feng Y."/>
            <person name="Jiang X."/>
            <person name="Zhu D."/>
            <person name="Xiang H."/>
            <person name="Feng X."/>
            <person name="Li S."/>
            <person name="Wang J."/>
            <person name="Zhang G."/>
            <person name="Kronforst M.R."/>
            <person name="Wang W."/>
        </authorList>
    </citation>
    <scope>NUCLEOTIDE SEQUENCE [LARGE SCALE GENOMIC DNA]</scope>
    <source>
        <strain evidence="11">Ya'a_city_454_Pm</strain>
        <tissue evidence="11">Whole body</tissue>
    </source>
</reference>
<feature type="domain" description="Ig-like" evidence="10">
    <location>
        <begin position="510"/>
        <end position="593"/>
    </location>
</feature>
<dbReference type="InParanoid" id="A0A194QRS0"/>
<dbReference type="GO" id="GO:0007155">
    <property type="term" value="P:cell adhesion"/>
    <property type="evidence" value="ECO:0007669"/>
    <property type="project" value="UniProtKB-KW"/>
</dbReference>
<keyword evidence="4" id="KW-0677">Repeat</keyword>
<dbReference type="SUPFAM" id="SSF48726">
    <property type="entry name" value="Immunoglobulin"/>
    <property type="match status" value="7"/>
</dbReference>
<comment type="subcellular location">
    <subcellularLocation>
        <location evidence="1">Membrane</location>
        <topology evidence="1">Single-pass membrane protein</topology>
    </subcellularLocation>
</comment>
<keyword evidence="8" id="KW-1015">Disulfide bond</keyword>
<dbReference type="Pfam" id="PF13927">
    <property type="entry name" value="Ig_3"/>
    <property type="match status" value="2"/>
</dbReference>
<dbReference type="GO" id="GO:0016020">
    <property type="term" value="C:membrane"/>
    <property type="evidence" value="ECO:0007669"/>
    <property type="project" value="UniProtKB-SubCell"/>
</dbReference>
<keyword evidence="7" id="KW-0472">Membrane</keyword>
<evidence type="ECO:0000256" key="6">
    <source>
        <dbReference type="ARBA" id="ARBA00022989"/>
    </source>
</evidence>
<dbReference type="InterPro" id="IPR003598">
    <property type="entry name" value="Ig_sub2"/>
</dbReference>
<organism evidence="11 12">
    <name type="scientific">Papilio machaon</name>
    <name type="common">Old World swallowtail butterfly</name>
    <dbReference type="NCBI Taxonomy" id="76193"/>
    <lineage>
        <taxon>Eukaryota</taxon>
        <taxon>Metazoa</taxon>
        <taxon>Ecdysozoa</taxon>
        <taxon>Arthropoda</taxon>
        <taxon>Hexapoda</taxon>
        <taxon>Insecta</taxon>
        <taxon>Pterygota</taxon>
        <taxon>Neoptera</taxon>
        <taxon>Endopterygota</taxon>
        <taxon>Lepidoptera</taxon>
        <taxon>Glossata</taxon>
        <taxon>Ditrysia</taxon>
        <taxon>Papilionoidea</taxon>
        <taxon>Papilionidae</taxon>
        <taxon>Papilioninae</taxon>
        <taxon>Papilio</taxon>
    </lineage>
</organism>
<evidence type="ECO:0000256" key="5">
    <source>
        <dbReference type="ARBA" id="ARBA00022889"/>
    </source>
</evidence>
<dbReference type="Gene3D" id="2.60.40.10">
    <property type="entry name" value="Immunoglobulins"/>
    <property type="match status" value="5"/>
</dbReference>
<feature type="domain" description="Ig-like" evidence="10">
    <location>
        <begin position="319"/>
        <end position="395"/>
    </location>
</feature>
<gene>
    <name evidence="11" type="ORF">RR48_12952</name>
</gene>
<keyword evidence="6" id="KW-1133">Transmembrane helix</keyword>
<dbReference type="GO" id="GO:0048812">
    <property type="term" value="P:neuron projection morphogenesis"/>
    <property type="evidence" value="ECO:0007669"/>
    <property type="project" value="UniProtKB-ARBA"/>
</dbReference>
<evidence type="ECO:0000256" key="4">
    <source>
        <dbReference type="ARBA" id="ARBA00022737"/>
    </source>
</evidence>
<protein>
    <submittedName>
        <fullName evidence="11">Down syndrome cell adhesion molecule-like protein CG42256</fullName>
    </submittedName>
</protein>
<dbReference type="PANTHER" id="PTHR10075">
    <property type="entry name" value="BASIGIN RELATED"/>
    <property type="match status" value="1"/>
</dbReference>
<evidence type="ECO:0000313" key="12">
    <source>
        <dbReference type="Proteomes" id="UP000053240"/>
    </source>
</evidence>
<dbReference type="EMBL" id="KQ461155">
    <property type="protein sequence ID" value="KPJ08213.1"/>
    <property type="molecule type" value="Genomic_DNA"/>
</dbReference>
<evidence type="ECO:0000256" key="7">
    <source>
        <dbReference type="ARBA" id="ARBA00023136"/>
    </source>
</evidence>
<dbReference type="InterPro" id="IPR007110">
    <property type="entry name" value="Ig-like_dom"/>
</dbReference>
<keyword evidence="12" id="KW-1185">Reference proteome</keyword>
<feature type="domain" description="Ig-like" evidence="10">
    <location>
        <begin position="123"/>
        <end position="211"/>
    </location>
</feature>
<feature type="domain" description="Ig-like" evidence="10">
    <location>
        <begin position="217"/>
        <end position="317"/>
    </location>
</feature>
<keyword evidence="2" id="KW-0812">Transmembrane</keyword>